<gene>
    <name evidence="2" type="ORF">APHCRT_0068</name>
</gene>
<dbReference type="AlphaFoldDB" id="A0A0F3Q8Q5"/>
<dbReference type="Proteomes" id="UP000033722">
    <property type="component" value="Unassembled WGS sequence"/>
</dbReference>
<feature type="transmembrane region" description="Helical" evidence="1">
    <location>
        <begin position="6"/>
        <end position="28"/>
    </location>
</feature>
<evidence type="ECO:0000313" key="2">
    <source>
        <dbReference type="EMBL" id="KJV88602.1"/>
    </source>
</evidence>
<keyword evidence="1" id="KW-0812">Transmembrane</keyword>
<accession>A0A0F3Q8Q5</accession>
<name>A0A0F3Q8Q5_ANAPH</name>
<keyword evidence="1" id="KW-0472">Membrane</keyword>
<sequence>MLYYLLPAYFVIECMRGVLCGVLHYWLFGEHSAFFTVGVSL</sequence>
<proteinExistence type="predicted"/>
<comment type="caution">
    <text evidence="2">The sequence shown here is derived from an EMBL/GenBank/DDBJ whole genome shotgun (WGS) entry which is preliminary data.</text>
</comment>
<dbReference type="PATRIC" id="fig|1359157.3.peg.70"/>
<evidence type="ECO:0000313" key="3">
    <source>
        <dbReference type="Proteomes" id="UP000033722"/>
    </source>
</evidence>
<protein>
    <submittedName>
        <fullName evidence="2">Uncharacterized protein</fullName>
    </submittedName>
</protein>
<keyword evidence="1" id="KW-1133">Transmembrane helix</keyword>
<evidence type="ECO:0000256" key="1">
    <source>
        <dbReference type="SAM" id="Phobius"/>
    </source>
</evidence>
<dbReference type="EMBL" id="LAOD01000001">
    <property type="protein sequence ID" value="KJV88602.1"/>
    <property type="molecule type" value="Genomic_DNA"/>
</dbReference>
<organism evidence="2 3">
    <name type="scientific">Anaplasma phagocytophilum str. CRT53-1</name>
    <dbReference type="NCBI Taxonomy" id="1359157"/>
    <lineage>
        <taxon>Bacteria</taxon>
        <taxon>Pseudomonadati</taxon>
        <taxon>Pseudomonadota</taxon>
        <taxon>Alphaproteobacteria</taxon>
        <taxon>Rickettsiales</taxon>
        <taxon>Anaplasmataceae</taxon>
        <taxon>Anaplasma</taxon>
        <taxon>phagocytophilum group</taxon>
    </lineage>
</organism>
<reference evidence="2 3" key="1">
    <citation type="submission" date="2015-01" db="EMBL/GenBank/DDBJ databases">
        <title>Genome Sequencing of Rickettsiales.</title>
        <authorList>
            <person name="Daugherty S.C."/>
            <person name="Su Q."/>
            <person name="Abolude K."/>
            <person name="Beier-Sexton M."/>
            <person name="Carlyon J.A."/>
            <person name="Carter R."/>
            <person name="Day N.P."/>
            <person name="Dumler S.J."/>
            <person name="Dyachenko V."/>
            <person name="Godinez A."/>
            <person name="Kurtti T.J."/>
            <person name="Lichay M."/>
            <person name="Mullins K.E."/>
            <person name="Ott S."/>
            <person name="Pappas-Brown V."/>
            <person name="Paris D.H."/>
            <person name="Patel P."/>
            <person name="Richards A.L."/>
            <person name="Sadzewicz L."/>
            <person name="Sears K."/>
            <person name="Seidman D."/>
            <person name="Sengamalay N."/>
            <person name="Stenos J."/>
            <person name="Tallon L.J."/>
            <person name="Vincent G."/>
            <person name="Fraser C.M."/>
            <person name="Munderloh U."/>
            <person name="Dunning-Hotopp J.C."/>
        </authorList>
    </citation>
    <scope>NUCLEOTIDE SEQUENCE [LARGE SCALE GENOMIC DNA]</scope>
    <source>
        <strain evidence="2 3">CRT53-1</strain>
    </source>
</reference>